<dbReference type="AlphaFoldDB" id="A0A6J6IWK7"/>
<evidence type="ECO:0000256" key="4">
    <source>
        <dbReference type="ARBA" id="ARBA00012458"/>
    </source>
</evidence>
<protein>
    <recommendedName>
        <fullName evidence="4">dihydropteroate synthase</fullName>
        <ecNumber evidence="4">2.5.1.15</ecNumber>
    </recommendedName>
</protein>
<evidence type="ECO:0000256" key="8">
    <source>
        <dbReference type="ARBA" id="ARBA00022909"/>
    </source>
</evidence>
<evidence type="ECO:0000256" key="2">
    <source>
        <dbReference type="ARBA" id="ARBA00001946"/>
    </source>
</evidence>
<evidence type="ECO:0000259" key="9">
    <source>
        <dbReference type="PROSITE" id="PS50972"/>
    </source>
</evidence>
<comment type="cofactor">
    <cofactor evidence="2">
        <name>Mg(2+)</name>
        <dbReference type="ChEBI" id="CHEBI:18420"/>
    </cofactor>
</comment>
<name>A0A6J6IWK7_9ZZZZ</name>
<dbReference type="GO" id="GO:0046656">
    <property type="term" value="P:folic acid biosynthetic process"/>
    <property type="evidence" value="ECO:0007669"/>
    <property type="project" value="UniProtKB-KW"/>
</dbReference>
<keyword evidence="6" id="KW-0479">Metal-binding</keyword>
<dbReference type="InterPro" id="IPR045031">
    <property type="entry name" value="DHP_synth-like"/>
</dbReference>
<dbReference type="PANTHER" id="PTHR20941:SF1">
    <property type="entry name" value="FOLIC ACID SYNTHESIS PROTEIN FOL1"/>
    <property type="match status" value="1"/>
</dbReference>
<comment type="catalytic activity">
    <reaction evidence="1">
        <text>(7,8-dihydropterin-6-yl)methyl diphosphate + 4-aminobenzoate = 7,8-dihydropteroate + diphosphate</text>
        <dbReference type="Rhea" id="RHEA:19949"/>
        <dbReference type="ChEBI" id="CHEBI:17836"/>
        <dbReference type="ChEBI" id="CHEBI:17839"/>
        <dbReference type="ChEBI" id="CHEBI:33019"/>
        <dbReference type="ChEBI" id="CHEBI:72950"/>
        <dbReference type="EC" id="2.5.1.15"/>
    </reaction>
</comment>
<dbReference type="EMBL" id="CAFBNA010000047">
    <property type="protein sequence ID" value="CAB4932438.1"/>
    <property type="molecule type" value="Genomic_DNA"/>
</dbReference>
<dbReference type="CDD" id="cd00739">
    <property type="entry name" value="DHPS"/>
    <property type="match status" value="1"/>
</dbReference>
<dbReference type="Pfam" id="PF00809">
    <property type="entry name" value="Pterin_bind"/>
    <property type="match status" value="1"/>
</dbReference>
<dbReference type="InterPro" id="IPR000489">
    <property type="entry name" value="Pterin-binding_dom"/>
</dbReference>
<proteinExistence type="predicted"/>
<dbReference type="GO" id="GO:0046872">
    <property type="term" value="F:metal ion binding"/>
    <property type="evidence" value="ECO:0007669"/>
    <property type="project" value="UniProtKB-KW"/>
</dbReference>
<organism evidence="10">
    <name type="scientific">freshwater metagenome</name>
    <dbReference type="NCBI Taxonomy" id="449393"/>
    <lineage>
        <taxon>unclassified sequences</taxon>
        <taxon>metagenomes</taxon>
        <taxon>ecological metagenomes</taxon>
    </lineage>
</organism>
<feature type="domain" description="Pterin-binding" evidence="9">
    <location>
        <begin position="17"/>
        <end position="269"/>
    </location>
</feature>
<dbReference type="PROSITE" id="PS50972">
    <property type="entry name" value="PTERIN_BINDING"/>
    <property type="match status" value="1"/>
</dbReference>
<dbReference type="Gene3D" id="3.20.20.20">
    <property type="entry name" value="Dihydropteroate synthase-like"/>
    <property type="match status" value="1"/>
</dbReference>
<dbReference type="GO" id="GO:0005829">
    <property type="term" value="C:cytosol"/>
    <property type="evidence" value="ECO:0007669"/>
    <property type="project" value="TreeGrafter"/>
</dbReference>
<comment type="pathway">
    <text evidence="3">Cofactor biosynthesis; tetrahydrofolate biosynthesis; 7,8-dihydrofolate from 2-amino-4-hydroxy-6-hydroxymethyl-7,8-dihydropteridine diphosphate and 4-aminobenzoate: step 1/2.</text>
</comment>
<dbReference type="EMBL" id="CAEZVK010000048">
    <property type="protein sequence ID" value="CAB4628930.1"/>
    <property type="molecule type" value="Genomic_DNA"/>
</dbReference>
<dbReference type="InterPro" id="IPR006390">
    <property type="entry name" value="DHP_synth_dom"/>
</dbReference>
<sequence>MADVVPRLGVGTPTSIPLVMGIVNVTPDSFSDGGKFLEPSSAIAHGLSLVEEGASILDIGGESTRPGAAPVDVDTELARVIPVLEGLSGRCRLSIDTRNAEVARAAVAAGATLINDVSASLWPVAAELGVGWIAMHMQGEPGTMQTEPHYDDVVSEVCAFLRERATAASEAGVKEIWVDPGFGFGKTDAHNLALLAHLDRIVELGWPVMVGTSRKAMLGRLLATSDGSADIVPADDRLAGSIATEVWAMHAGASMIRAHDVRSAIQAAKVVAA</sequence>
<evidence type="ECO:0000313" key="10">
    <source>
        <dbReference type="EMBL" id="CAB4628930.1"/>
    </source>
</evidence>
<reference evidence="10" key="1">
    <citation type="submission" date="2020-05" db="EMBL/GenBank/DDBJ databases">
        <authorList>
            <person name="Chiriac C."/>
            <person name="Salcher M."/>
            <person name="Ghai R."/>
            <person name="Kavagutti S V."/>
        </authorList>
    </citation>
    <scope>NUCLEOTIDE SEQUENCE</scope>
</reference>
<evidence type="ECO:0000256" key="3">
    <source>
        <dbReference type="ARBA" id="ARBA00004763"/>
    </source>
</evidence>
<dbReference type="GO" id="GO:0046654">
    <property type="term" value="P:tetrahydrofolate biosynthetic process"/>
    <property type="evidence" value="ECO:0007669"/>
    <property type="project" value="TreeGrafter"/>
</dbReference>
<evidence type="ECO:0000256" key="7">
    <source>
        <dbReference type="ARBA" id="ARBA00022842"/>
    </source>
</evidence>
<dbReference type="PROSITE" id="PS00793">
    <property type="entry name" value="DHPS_2"/>
    <property type="match status" value="1"/>
</dbReference>
<accession>A0A6J6IWK7</accession>
<evidence type="ECO:0000256" key="5">
    <source>
        <dbReference type="ARBA" id="ARBA00022679"/>
    </source>
</evidence>
<dbReference type="PANTHER" id="PTHR20941">
    <property type="entry name" value="FOLATE SYNTHESIS PROTEINS"/>
    <property type="match status" value="1"/>
</dbReference>
<keyword evidence="7" id="KW-0460">Magnesium</keyword>
<evidence type="ECO:0000313" key="11">
    <source>
        <dbReference type="EMBL" id="CAB4932438.1"/>
    </source>
</evidence>
<evidence type="ECO:0000256" key="1">
    <source>
        <dbReference type="ARBA" id="ARBA00000012"/>
    </source>
</evidence>
<dbReference type="SUPFAM" id="SSF51717">
    <property type="entry name" value="Dihydropteroate synthetase-like"/>
    <property type="match status" value="1"/>
</dbReference>
<keyword evidence="8" id="KW-0289">Folate biosynthesis</keyword>
<gene>
    <name evidence="10" type="ORF">UFOPK2000_00583</name>
    <name evidence="11" type="ORF">UFOPK3708_00919</name>
</gene>
<evidence type="ECO:0000256" key="6">
    <source>
        <dbReference type="ARBA" id="ARBA00022723"/>
    </source>
</evidence>
<keyword evidence="5" id="KW-0808">Transferase</keyword>
<dbReference type="PROSITE" id="PS00792">
    <property type="entry name" value="DHPS_1"/>
    <property type="match status" value="1"/>
</dbReference>
<dbReference type="EC" id="2.5.1.15" evidence="4"/>
<dbReference type="NCBIfam" id="TIGR01496">
    <property type="entry name" value="DHPS"/>
    <property type="match status" value="1"/>
</dbReference>
<dbReference type="GO" id="GO:0004156">
    <property type="term" value="F:dihydropteroate synthase activity"/>
    <property type="evidence" value="ECO:0007669"/>
    <property type="project" value="UniProtKB-EC"/>
</dbReference>
<dbReference type="InterPro" id="IPR011005">
    <property type="entry name" value="Dihydropteroate_synth-like_sf"/>
</dbReference>